<dbReference type="PRINTS" id="PR00465">
    <property type="entry name" value="EP450IV"/>
</dbReference>
<dbReference type="GO" id="GO:0016705">
    <property type="term" value="F:oxidoreductase activity, acting on paired donors, with incorporation or reduction of molecular oxygen"/>
    <property type="evidence" value="ECO:0007669"/>
    <property type="project" value="InterPro"/>
</dbReference>
<dbReference type="PROSITE" id="PS00086">
    <property type="entry name" value="CYTOCHROME_P450"/>
    <property type="match status" value="1"/>
</dbReference>
<dbReference type="PRINTS" id="PR00385">
    <property type="entry name" value="P450"/>
</dbReference>
<comment type="cofactor">
    <cofactor evidence="1 10">
        <name>heme</name>
        <dbReference type="ChEBI" id="CHEBI:30413"/>
    </cofactor>
</comment>
<dbReference type="PANTHER" id="PTHR24304:SF2">
    <property type="entry name" value="24-HYDROXYCHOLESTEROL 7-ALPHA-HYDROXYLASE"/>
    <property type="match status" value="1"/>
</dbReference>
<evidence type="ECO:0000256" key="3">
    <source>
        <dbReference type="ARBA" id="ARBA00010617"/>
    </source>
</evidence>
<gene>
    <name evidence="12" type="ORF">BDV98DRAFT_594779</name>
</gene>
<keyword evidence="5 10" id="KW-0479">Metal-binding</keyword>
<dbReference type="GO" id="GO:0004497">
    <property type="term" value="F:monooxygenase activity"/>
    <property type="evidence" value="ECO:0007669"/>
    <property type="project" value="UniProtKB-KW"/>
</dbReference>
<evidence type="ECO:0000256" key="11">
    <source>
        <dbReference type="RuleBase" id="RU000461"/>
    </source>
</evidence>
<dbReference type="Gene3D" id="1.10.630.10">
    <property type="entry name" value="Cytochrome P450"/>
    <property type="match status" value="1"/>
</dbReference>
<dbReference type="InterPro" id="IPR050529">
    <property type="entry name" value="CYP450_sterol_14alpha_dmase"/>
</dbReference>
<keyword evidence="13" id="KW-1185">Reference proteome</keyword>
<keyword evidence="6 11" id="KW-0560">Oxidoreductase</keyword>
<evidence type="ECO:0000313" key="13">
    <source>
        <dbReference type="Proteomes" id="UP000305067"/>
    </source>
</evidence>
<name>A0A5C3QBJ8_9AGAR</name>
<dbReference type="FunFam" id="1.10.630.10:FF:000033">
    <property type="entry name" value="14-alpha sterol demethylase"/>
    <property type="match status" value="1"/>
</dbReference>
<dbReference type="AlphaFoldDB" id="A0A5C3QBJ8"/>
<evidence type="ECO:0000256" key="10">
    <source>
        <dbReference type="PIRSR" id="PIRSR602403-1"/>
    </source>
</evidence>
<dbReference type="Proteomes" id="UP000305067">
    <property type="component" value="Unassembled WGS sequence"/>
</dbReference>
<accession>A0A5C3QBJ8</accession>
<keyword evidence="8 11" id="KW-0503">Monooxygenase</keyword>
<dbReference type="Pfam" id="PF00067">
    <property type="entry name" value="p450"/>
    <property type="match status" value="1"/>
</dbReference>
<keyword evidence="4 10" id="KW-0349">Heme</keyword>
<dbReference type="EMBL" id="ML178833">
    <property type="protein sequence ID" value="TFK99455.1"/>
    <property type="molecule type" value="Genomic_DNA"/>
</dbReference>
<evidence type="ECO:0000256" key="5">
    <source>
        <dbReference type="ARBA" id="ARBA00022723"/>
    </source>
</evidence>
<organism evidence="12 13">
    <name type="scientific">Pterulicium gracile</name>
    <dbReference type="NCBI Taxonomy" id="1884261"/>
    <lineage>
        <taxon>Eukaryota</taxon>
        <taxon>Fungi</taxon>
        <taxon>Dikarya</taxon>
        <taxon>Basidiomycota</taxon>
        <taxon>Agaricomycotina</taxon>
        <taxon>Agaricomycetes</taxon>
        <taxon>Agaricomycetidae</taxon>
        <taxon>Agaricales</taxon>
        <taxon>Pleurotineae</taxon>
        <taxon>Pterulaceae</taxon>
        <taxon>Pterulicium</taxon>
    </lineage>
</organism>
<dbReference type="GO" id="GO:0016020">
    <property type="term" value="C:membrane"/>
    <property type="evidence" value="ECO:0007669"/>
    <property type="project" value="UniProtKB-SubCell"/>
</dbReference>
<dbReference type="OrthoDB" id="1055148at2759"/>
<evidence type="ECO:0000256" key="8">
    <source>
        <dbReference type="ARBA" id="ARBA00023033"/>
    </source>
</evidence>
<evidence type="ECO:0000256" key="1">
    <source>
        <dbReference type="ARBA" id="ARBA00001971"/>
    </source>
</evidence>
<dbReference type="InterPro" id="IPR002403">
    <property type="entry name" value="Cyt_P450_E_grp-IV"/>
</dbReference>
<evidence type="ECO:0000256" key="2">
    <source>
        <dbReference type="ARBA" id="ARBA00004370"/>
    </source>
</evidence>
<keyword evidence="7 10" id="KW-0408">Iron</keyword>
<proteinExistence type="inferred from homology"/>
<dbReference type="GO" id="GO:0005506">
    <property type="term" value="F:iron ion binding"/>
    <property type="evidence" value="ECO:0007669"/>
    <property type="project" value="InterPro"/>
</dbReference>
<dbReference type="CDD" id="cd11042">
    <property type="entry name" value="CYP51-like"/>
    <property type="match status" value="1"/>
</dbReference>
<dbReference type="InterPro" id="IPR017972">
    <property type="entry name" value="Cyt_P450_CS"/>
</dbReference>
<reference evidence="12 13" key="1">
    <citation type="journal article" date="2019" name="Nat. Ecol. Evol.">
        <title>Megaphylogeny resolves global patterns of mushroom evolution.</title>
        <authorList>
            <person name="Varga T."/>
            <person name="Krizsan K."/>
            <person name="Foldi C."/>
            <person name="Dima B."/>
            <person name="Sanchez-Garcia M."/>
            <person name="Sanchez-Ramirez S."/>
            <person name="Szollosi G.J."/>
            <person name="Szarkandi J.G."/>
            <person name="Papp V."/>
            <person name="Albert L."/>
            <person name="Andreopoulos W."/>
            <person name="Angelini C."/>
            <person name="Antonin V."/>
            <person name="Barry K.W."/>
            <person name="Bougher N.L."/>
            <person name="Buchanan P."/>
            <person name="Buyck B."/>
            <person name="Bense V."/>
            <person name="Catcheside P."/>
            <person name="Chovatia M."/>
            <person name="Cooper J."/>
            <person name="Damon W."/>
            <person name="Desjardin D."/>
            <person name="Finy P."/>
            <person name="Geml J."/>
            <person name="Haridas S."/>
            <person name="Hughes K."/>
            <person name="Justo A."/>
            <person name="Karasinski D."/>
            <person name="Kautmanova I."/>
            <person name="Kiss B."/>
            <person name="Kocsube S."/>
            <person name="Kotiranta H."/>
            <person name="LaButti K.M."/>
            <person name="Lechner B.E."/>
            <person name="Liimatainen K."/>
            <person name="Lipzen A."/>
            <person name="Lukacs Z."/>
            <person name="Mihaltcheva S."/>
            <person name="Morgado L.N."/>
            <person name="Niskanen T."/>
            <person name="Noordeloos M.E."/>
            <person name="Ohm R.A."/>
            <person name="Ortiz-Santana B."/>
            <person name="Ovrebo C."/>
            <person name="Racz N."/>
            <person name="Riley R."/>
            <person name="Savchenko A."/>
            <person name="Shiryaev A."/>
            <person name="Soop K."/>
            <person name="Spirin V."/>
            <person name="Szebenyi C."/>
            <person name="Tomsovsky M."/>
            <person name="Tulloss R.E."/>
            <person name="Uehling J."/>
            <person name="Grigoriev I.V."/>
            <person name="Vagvolgyi C."/>
            <person name="Papp T."/>
            <person name="Martin F.M."/>
            <person name="Miettinen O."/>
            <person name="Hibbett D.S."/>
            <person name="Nagy L.G."/>
        </authorList>
    </citation>
    <scope>NUCLEOTIDE SEQUENCE [LARGE SCALE GENOMIC DNA]</scope>
    <source>
        <strain evidence="12 13">CBS 309.79</strain>
    </source>
</reference>
<evidence type="ECO:0000313" key="12">
    <source>
        <dbReference type="EMBL" id="TFK99455.1"/>
    </source>
</evidence>
<comment type="similarity">
    <text evidence="3 11">Belongs to the cytochrome P450 family.</text>
</comment>
<dbReference type="STRING" id="1884261.A0A5C3QBJ8"/>
<dbReference type="GO" id="GO:0020037">
    <property type="term" value="F:heme binding"/>
    <property type="evidence" value="ECO:0007669"/>
    <property type="project" value="InterPro"/>
</dbReference>
<dbReference type="PANTHER" id="PTHR24304">
    <property type="entry name" value="CYTOCHROME P450 FAMILY 7"/>
    <property type="match status" value="1"/>
</dbReference>
<evidence type="ECO:0000256" key="6">
    <source>
        <dbReference type="ARBA" id="ARBA00023002"/>
    </source>
</evidence>
<keyword evidence="9" id="KW-0472">Membrane</keyword>
<dbReference type="InterPro" id="IPR001128">
    <property type="entry name" value="Cyt_P450"/>
</dbReference>
<evidence type="ECO:0000256" key="9">
    <source>
        <dbReference type="ARBA" id="ARBA00023136"/>
    </source>
</evidence>
<dbReference type="InterPro" id="IPR036396">
    <property type="entry name" value="Cyt_P450_sf"/>
</dbReference>
<dbReference type="SUPFAM" id="SSF48264">
    <property type="entry name" value="Cytochrome P450"/>
    <property type="match status" value="1"/>
</dbReference>
<feature type="binding site" description="axial binding residue" evidence="10">
    <location>
        <position position="494"/>
    </location>
    <ligand>
        <name>heme</name>
        <dbReference type="ChEBI" id="CHEBI:30413"/>
    </ligand>
    <ligandPart>
        <name>Fe</name>
        <dbReference type="ChEBI" id="CHEBI:18248"/>
    </ligandPart>
</feature>
<evidence type="ECO:0000256" key="4">
    <source>
        <dbReference type="ARBA" id="ARBA00022617"/>
    </source>
</evidence>
<protein>
    <submittedName>
        <fullName evidence="12">Cytochrome P450</fullName>
    </submittedName>
</protein>
<sequence>MFNTTTSGAHDWPAMIESARSHLPESNAHLALLFGLGAPVVIILLNALRQILPKNSSDPPHVFHWIPIVGSAIEYGTNPVPFFMKNKEKHGDVFTFTMLGREITAALGAKGNNFVLGGKSLDFNAEDAYTHFTTPVFGTDVVYDVPNDVFMQQKKFVKVALSVDKFRSYVGMIEEEVEDFIASEPCFAAAKTKGEWGSFDVVDVMQEITILTASRTLQGKEIRSALDKSFAGLYNDLDGGFTPLNFLFPNLPLPSYRKRDAANKKMTEFYVDILRKRIAAGEVDEEDTMASLVQQRYKDGRPLKEHEIAHIMIALLMAGQHTSSATGSWVLLHVARNPDVAQAIYDEQVKHFASPDGRLRDMTYEEMRELPVLDSVIRETLRVHPPIHSIMRKVREPVPVPATLSSPAGKTEGVFVVPKGHFVLASPSVSQVDPTVWADAETWEPKRWREQSGAAASAKEYEKGDGETIDYGYGAVSKGTESPYQPFGAGRHRCIGEQFAYLQLGTILATFVRDFELKLAHDVPEHNYHTMIVMPKHPRQIQYRRRQ</sequence>
<evidence type="ECO:0000256" key="7">
    <source>
        <dbReference type="ARBA" id="ARBA00023004"/>
    </source>
</evidence>
<comment type="subcellular location">
    <subcellularLocation>
        <location evidence="2">Membrane</location>
    </subcellularLocation>
</comment>